<keyword evidence="2" id="KW-1185">Reference proteome</keyword>
<reference evidence="1" key="2">
    <citation type="journal article" date="2020" name="Nat. Commun.">
        <title>Large-scale genome sequencing of mycorrhizal fungi provides insights into the early evolution of symbiotic traits.</title>
        <authorList>
            <person name="Miyauchi S."/>
            <person name="Kiss E."/>
            <person name="Kuo A."/>
            <person name="Drula E."/>
            <person name="Kohler A."/>
            <person name="Sanchez-Garcia M."/>
            <person name="Morin E."/>
            <person name="Andreopoulos B."/>
            <person name="Barry K.W."/>
            <person name="Bonito G."/>
            <person name="Buee M."/>
            <person name="Carver A."/>
            <person name="Chen C."/>
            <person name="Cichocki N."/>
            <person name="Clum A."/>
            <person name="Culley D."/>
            <person name="Crous P.W."/>
            <person name="Fauchery L."/>
            <person name="Girlanda M."/>
            <person name="Hayes R.D."/>
            <person name="Keri Z."/>
            <person name="LaButti K."/>
            <person name="Lipzen A."/>
            <person name="Lombard V."/>
            <person name="Magnuson J."/>
            <person name="Maillard F."/>
            <person name="Murat C."/>
            <person name="Nolan M."/>
            <person name="Ohm R.A."/>
            <person name="Pangilinan J."/>
            <person name="Pereira M.F."/>
            <person name="Perotto S."/>
            <person name="Peter M."/>
            <person name="Pfister S."/>
            <person name="Riley R."/>
            <person name="Sitrit Y."/>
            <person name="Stielow J.B."/>
            <person name="Szollosi G."/>
            <person name="Zifcakova L."/>
            <person name="Stursova M."/>
            <person name="Spatafora J.W."/>
            <person name="Tedersoo L."/>
            <person name="Vaario L.M."/>
            <person name="Yamada A."/>
            <person name="Yan M."/>
            <person name="Wang P."/>
            <person name="Xu J."/>
            <person name="Bruns T."/>
            <person name="Baldrian P."/>
            <person name="Vilgalys R."/>
            <person name="Dunand C."/>
            <person name="Henrissat B."/>
            <person name="Grigoriev I.V."/>
            <person name="Hibbett D."/>
            <person name="Nagy L.G."/>
            <person name="Martin F.M."/>
        </authorList>
    </citation>
    <scope>NUCLEOTIDE SEQUENCE</scope>
    <source>
        <strain evidence="1">P2</strain>
    </source>
</reference>
<gene>
    <name evidence="1" type="ORF">BDM02DRAFT_3189550</name>
</gene>
<accession>A0ACB6Z7I3</accession>
<sequence>MSDKTDSKTSSQEQQFSILPHPAKSNDPRDPEPTKPGAGLNKPGFEAFKTPGPVIPNREALVNAGPPATSEELAARTAELNK</sequence>
<organism evidence="1 2">
    <name type="scientific">Thelephora ganbajun</name>
    <name type="common">Ganba fungus</name>
    <dbReference type="NCBI Taxonomy" id="370292"/>
    <lineage>
        <taxon>Eukaryota</taxon>
        <taxon>Fungi</taxon>
        <taxon>Dikarya</taxon>
        <taxon>Basidiomycota</taxon>
        <taxon>Agaricomycotina</taxon>
        <taxon>Agaricomycetes</taxon>
        <taxon>Thelephorales</taxon>
        <taxon>Thelephoraceae</taxon>
        <taxon>Thelephora</taxon>
    </lineage>
</organism>
<evidence type="ECO:0000313" key="2">
    <source>
        <dbReference type="Proteomes" id="UP000886501"/>
    </source>
</evidence>
<proteinExistence type="predicted"/>
<reference evidence="1" key="1">
    <citation type="submission" date="2019-10" db="EMBL/GenBank/DDBJ databases">
        <authorList>
            <consortium name="DOE Joint Genome Institute"/>
            <person name="Kuo A."/>
            <person name="Miyauchi S."/>
            <person name="Kiss E."/>
            <person name="Drula E."/>
            <person name="Kohler A."/>
            <person name="Sanchez-Garcia M."/>
            <person name="Andreopoulos B."/>
            <person name="Barry K.W."/>
            <person name="Bonito G."/>
            <person name="Buee M."/>
            <person name="Carver A."/>
            <person name="Chen C."/>
            <person name="Cichocki N."/>
            <person name="Clum A."/>
            <person name="Culley D."/>
            <person name="Crous P.W."/>
            <person name="Fauchery L."/>
            <person name="Girlanda M."/>
            <person name="Hayes R."/>
            <person name="Keri Z."/>
            <person name="Labutti K."/>
            <person name="Lipzen A."/>
            <person name="Lombard V."/>
            <person name="Magnuson J."/>
            <person name="Maillard F."/>
            <person name="Morin E."/>
            <person name="Murat C."/>
            <person name="Nolan M."/>
            <person name="Ohm R."/>
            <person name="Pangilinan J."/>
            <person name="Pereira M."/>
            <person name="Perotto S."/>
            <person name="Peter M."/>
            <person name="Riley R."/>
            <person name="Sitrit Y."/>
            <person name="Stielow B."/>
            <person name="Szollosi G."/>
            <person name="Zifcakova L."/>
            <person name="Stursova M."/>
            <person name="Spatafora J.W."/>
            <person name="Tedersoo L."/>
            <person name="Vaario L.-M."/>
            <person name="Yamada A."/>
            <person name="Yan M."/>
            <person name="Wang P."/>
            <person name="Xu J."/>
            <person name="Bruns T."/>
            <person name="Baldrian P."/>
            <person name="Vilgalys R."/>
            <person name="Henrissat B."/>
            <person name="Grigoriev I.V."/>
            <person name="Hibbett D."/>
            <person name="Nagy L.G."/>
            <person name="Martin F.M."/>
        </authorList>
    </citation>
    <scope>NUCLEOTIDE SEQUENCE</scope>
    <source>
        <strain evidence="1">P2</strain>
    </source>
</reference>
<protein>
    <submittedName>
        <fullName evidence="1">Uncharacterized protein</fullName>
    </submittedName>
</protein>
<evidence type="ECO:0000313" key="1">
    <source>
        <dbReference type="EMBL" id="KAF9645655.1"/>
    </source>
</evidence>
<comment type="caution">
    <text evidence="1">The sequence shown here is derived from an EMBL/GenBank/DDBJ whole genome shotgun (WGS) entry which is preliminary data.</text>
</comment>
<dbReference type="Proteomes" id="UP000886501">
    <property type="component" value="Unassembled WGS sequence"/>
</dbReference>
<dbReference type="EMBL" id="MU118083">
    <property type="protein sequence ID" value="KAF9645655.1"/>
    <property type="molecule type" value="Genomic_DNA"/>
</dbReference>
<name>A0ACB6Z7I3_THEGA</name>